<accession>A0ABD1YUL1</accession>
<dbReference type="Proteomes" id="UP001605036">
    <property type="component" value="Unassembled WGS sequence"/>
</dbReference>
<dbReference type="EMBL" id="JBHFFA010000003">
    <property type="protein sequence ID" value="KAL2634378.1"/>
    <property type="molecule type" value="Genomic_DNA"/>
</dbReference>
<feature type="compositionally biased region" description="Basic and acidic residues" evidence="1">
    <location>
        <begin position="295"/>
        <end position="311"/>
    </location>
</feature>
<protein>
    <submittedName>
        <fullName evidence="2">Uncharacterized protein</fullName>
    </submittedName>
</protein>
<keyword evidence="3" id="KW-1185">Reference proteome</keyword>
<comment type="caution">
    <text evidence="2">The sequence shown here is derived from an EMBL/GenBank/DDBJ whole genome shotgun (WGS) entry which is preliminary data.</text>
</comment>
<feature type="region of interest" description="Disordered" evidence="1">
    <location>
        <begin position="286"/>
        <end position="337"/>
    </location>
</feature>
<evidence type="ECO:0000313" key="2">
    <source>
        <dbReference type="EMBL" id="KAL2634378.1"/>
    </source>
</evidence>
<reference evidence="2 3" key="1">
    <citation type="submission" date="2024-09" db="EMBL/GenBank/DDBJ databases">
        <title>Chromosome-scale assembly of Riccia fluitans.</title>
        <authorList>
            <person name="Paukszto L."/>
            <person name="Sawicki J."/>
            <person name="Karawczyk K."/>
            <person name="Piernik-Szablinska J."/>
            <person name="Szczecinska M."/>
            <person name="Mazdziarz M."/>
        </authorList>
    </citation>
    <scope>NUCLEOTIDE SEQUENCE [LARGE SCALE GENOMIC DNA]</scope>
    <source>
        <strain evidence="2">Rf_01</strain>
        <tissue evidence="2">Aerial parts of the thallus</tissue>
    </source>
</reference>
<organism evidence="2 3">
    <name type="scientific">Riccia fluitans</name>
    <dbReference type="NCBI Taxonomy" id="41844"/>
    <lineage>
        <taxon>Eukaryota</taxon>
        <taxon>Viridiplantae</taxon>
        <taxon>Streptophyta</taxon>
        <taxon>Embryophyta</taxon>
        <taxon>Marchantiophyta</taxon>
        <taxon>Marchantiopsida</taxon>
        <taxon>Marchantiidae</taxon>
        <taxon>Marchantiales</taxon>
        <taxon>Ricciaceae</taxon>
        <taxon>Riccia</taxon>
    </lineage>
</organism>
<sequence>MDPRGLPLDNAARRFVLNLDARGREMFFRQNPHLFNAMPEYQVIGWLDNITRGAIQWVTRNVEAMEHNAMESLFQQNRHLAYHFPHLDRANYMARRRGPVLPLSPYIESSFIRSWHPLTRELEFWARPWLRHRFPELAPPGGWPPRLLLPHRDMREHGRQLAIQGPPELHQNWPIRGSYTDPEPHNYVESQYRPRRRNVPLVEIYRNRVRRTPPPRINGRVFRRAAPTWYEPRNFRRMTTEQYFDPTRYRRGDRPHGYINGAPPHPYHDFLPEGVPVEDIEEGLYVEGPSQPANDPRDEVDFMSPESREYSARGSFEPVWDDNFTPAEYRLGHSPPR</sequence>
<name>A0ABD1YUL1_9MARC</name>
<evidence type="ECO:0000256" key="1">
    <source>
        <dbReference type="SAM" id="MobiDB-lite"/>
    </source>
</evidence>
<proteinExistence type="predicted"/>
<evidence type="ECO:0000313" key="3">
    <source>
        <dbReference type="Proteomes" id="UP001605036"/>
    </source>
</evidence>
<dbReference type="AlphaFoldDB" id="A0ABD1YUL1"/>
<gene>
    <name evidence="2" type="ORF">R1flu_005857</name>
</gene>